<dbReference type="GO" id="GO:0006011">
    <property type="term" value="P:UDP-alpha-D-glucose metabolic process"/>
    <property type="evidence" value="ECO:0007669"/>
    <property type="project" value="InterPro"/>
</dbReference>
<dbReference type="InterPro" id="IPR001173">
    <property type="entry name" value="Glyco_trans_2-like"/>
</dbReference>
<feature type="transmembrane region" description="Helical" evidence="7">
    <location>
        <begin position="366"/>
        <end position="385"/>
    </location>
</feature>
<feature type="transmembrane region" description="Helical" evidence="7">
    <location>
        <begin position="55"/>
        <end position="77"/>
    </location>
</feature>
<dbReference type="GO" id="GO:0005886">
    <property type="term" value="C:plasma membrane"/>
    <property type="evidence" value="ECO:0007669"/>
    <property type="project" value="TreeGrafter"/>
</dbReference>
<keyword evidence="6 7" id="KW-0472">Membrane</keyword>
<feature type="transmembrane region" description="Helical" evidence="7">
    <location>
        <begin position="31"/>
        <end position="49"/>
    </location>
</feature>
<comment type="caution">
    <text evidence="9">The sequence shown here is derived from an EMBL/GenBank/DDBJ whole genome shotgun (WGS) entry which is preliminary data.</text>
</comment>
<keyword evidence="5 7" id="KW-1133">Transmembrane helix</keyword>
<dbReference type="Gene3D" id="2.40.10.220">
    <property type="entry name" value="predicted glycosyltransferase like domains"/>
    <property type="match status" value="1"/>
</dbReference>
<dbReference type="GO" id="GO:0035438">
    <property type="term" value="F:cyclic-di-GMP binding"/>
    <property type="evidence" value="ECO:0007669"/>
    <property type="project" value="InterPro"/>
</dbReference>
<keyword evidence="3 9" id="KW-0808">Transferase</keyword>
<evidence type="ECO:0000256" key="7">
    <source>
        <dbReference type="SAM" id="Phobius"/>
    </source>
</evidence>
<dbReference type="OrthoDB" id="154460at2"/>
<evidence type="ECO:0000256" key="4">
    <source>
        <dbReference type="ARBA" id="ARBA00022692"/>
    </source>
</evidence>
<name>A0A1V4STC6_9CLOT</name>
<evidence type="ECO:0000256" key="3">
    <source>
        <dbReference type="ARBA" id="ARBA00022679"/>
    </source>
</evidence>
<keyword evidence="2 9" id="KW-0328">Glycosyltransferase</keyword>
<dbReference type="EC" id="2.4.1.12" evidence="9"/>
<dbReference type="PANTHER" id="PTHR43867:SF2">
    <property type="entry name" value="CELLULOSE SYNTHASE CATALYTIC SUBUNIT A [UDP-FORMING]"/>
    <property type="match status" value="1"/>
</dbReference>
<dbReference type="GO" id="GO:0016760">
    <property type="term" value="F:cellulose synthase (UDP-forming) activity"/>
    <property type="evidence" value="ECO:0007669"/>
    <property type="project" value="UniProtKB-EC"/>
</dbReference>
<dbReference type="Gene3D" id="3.90.550.10">
    <property type="entry name" value="Spore Coat Polysaccharide Biosynthesis Protein SpsA, Chain A"/>
    <property type="match status" value="1"/>
</dbReference>
<dbReference type="PRINTS" id="PR01439">
    <property type="entry name" value="CELLSNTHASEA"/>
</dbReference>
<evidence type="ECO:0000256" key="1">
    <source>
        <dbReference type="ARBA" id="ARBA00004141"/>
    </source>
</evidence>
<dbReference type="SUPFAM" id="SSF141371">
    <property type="entry name" value="PilZ domain-like"/>
    <property type="match status" value="1"/>
</dbReference>
<accession>A0A1V4STC6</accession>
<keyword evidence="4 7" id="KW-0812">Transmembrane</keyword>
<reference evidence="9 10" key="1">
    <citation type="submission" date="2016-02" db="EMBL/GenBank/DDBJ databases">
        <title>Genome sequence of Clostridium thermobutyricum DSM 4928.</title>
        <authorList>
            <person name="Poehlein A."/>
            <person name="Daniel R."/>
        </authorList>
    </citation>
    <scope>NUCLEOTIDE SEQUENCE [LARGE SCALE GENOMIC DNA]</scope>
    <source>
        <strain evidence="9 10">DSM 4928</strain>
    </source>
</reference>
<evidence type="ECO:0000256" key="5">
    <source>
        <dbReference type="ARBA" id="ARBA00022989"/>
    </source>
</evidence>
<feature type="transmembrane region" description="Helical" evidence="7">
    <location>
        <begin position="6"/>
        <end position="24"/>
    </location>
</feature>
<evidence type="ECO:0000313" key="10">
    <source>
        <dbReference type="Proteomes" id="UP000191448"/>
    </source>
</evidence>
<feature type="transmembrane region" description="Helical" evidence="7">
    <location>
        <begin position="491"/>
        <end position="517"/>
    </location>
</feature>
<evidence type="ECO:0000259" key="8">
    <source>
        <dbReference type="Pfam" id="PF13632"/>
    </source>
</evidence>
<proteinExistence type="predicted"/>
<gene>
    <name evidence="9" type="primary">bcsA_2</name>
    <name evidence="9" type="ORF">CLTHE_27180</name>
</gene>
<dbReference type="Proteomes" id="UP000191448">
    <property type="component" value="Unassembled WGS sequence"/>
</dbReference>
<dbReference type="Pfam" id="PF13632">
    <property type="entry name" value="Glyco_trans_2_3"/>
    <property type="match status" value="1"/>
</dbReference>
<protein>
    <submittedName>
        <fullName evidence="9">Cellulose synthase catalytic subunit</fullName>
        <ecNumber evidence="9">2.4.1.12</ecNumber>
    </submittedName>
</protein>
<sequence>MTTIGEIYLISSISIIFIAYLLYLKFKSVRFIIILLGLISSLVYIVWRFTVIPTFGLSLVMGILLVVAELIGIIQFFDFEYFSTRKYKLEKKVLINPTSKCVPSIDILICTYNEPVDLLKKTIIGAIKLNYNKEKLNVYVCDDGRRDEVKKLCEEYSVNYITRDTNEGAKAGNINNALKYIKSEFVSILDADMIAKHNFLKETMQYFLDDDNLAFVQVPQSYYNADMYQYNMITNIPNEQDMFMRDIQEARASLNAVLHVGTNAIFRRKHLDSVGGFPTFSITEDMALGMKLQSKGYNSILVNEPLVLGLSATTLEETIKQRKRWARGNLQVFKRNNPLFMKGLKLSQKIAYIDGLIYWFSSLQKIIYIIAPIAYLLFGILSIRASLWELLPYYIPFLVSQMIVFKVLSPGTRNLKWSHFYETVMAPSISASILSELFSLKAVGFKVTSKDITNEKAYFQLRVILPHIILLIGTVVSWFICGYLIKFGKILPSYVILNIIWSIYNAVGIIVAIKVAYQKPMFRSSERIEIRDNFITKLYVNEKEYNIKVHDISDKGLGLKMIDYININPNDKIKIKINDLYIKCKLARKNKTFIGIQFEELNKEETIEIINLYIENLKPFYDLKRDLNNFI</sequence>
<dbReference type="InterPro" id="IPR029044">
    <property type="entry name" value="Nucleotide-diphossugar_trans"/>
</dbReference>
<dbReference type="RefSeq" id="WP_080023920.1">
    <property type="nucleotide sequence ID" value="NZ_LTAY01000081.1"/>
</dbReference>
<evidence type="ECO:0000256" key="2">
    <source>
        <dbReference type="ARBA" id="ARBA00022676"/>
    </source>
</evidence>
<dbReference type="CDD" id="cd06421">
    <property type="entry name" value="CESA_CelA_like"/>
    <property type="match status" value="1"/>
</dbReference>
<feature type="transmembrane region" description="Helical" evidence="7">
    <location>
        <begin position="463"/>
        <end position="485"/>
    </location>
</feature>
<organism evidence="9 10">
    <name type="scientific">Clostridium thermobutyricum DSM 4928</name>
    <dbReference type="NCBI Taxonomy" id="1121339"/>
    <lineage>
        <taxon>Bacteria</taxon>
        <taxon>Bacillati</taxon>
        <taxon>Bacillota</taxon>
        <taxon>Clostridia</taxon>
        <taxon>Eubacteriales</taxon>
        <taxon>Clostridiaceae</taxon>
        <taxon>Clostridium</taxon>
    </lineage>
</organism>
<dbReference type="AlphaFoldDB" id="A0A1V4STC6"/>
<feature type="domain" description="Glycosyltransferase 2-like" evidence="8">
    <location>
        <begin position="186"/>
        <end position="401"/>
    </location>
</feature>
<dbReference type="EMBL" id="LTAY01000081">
    <property type="protein sequence ID" value="OPX46497.1"/>
    <property type="molecule type" value="Genomic_DNA"/>
</dbReference>
<evidence type="ECO:0000256" key="6">
    <source>
        <dbReference type="ARBA" id="ARBA00023136"/>
    </source>
</evidence>
<dbReference type="InterPro" id="IPR003919">
    <property type="entry name" value="Cell_synth_A"/>
</dbReference>
<comment type="subcellular location">
    <subcellularLocation>
        <location evidence="1">Membrane</location>
        <topology evidence="1">Multi-pass membrane protein</topology>
    </subcellularLocation>
</comment>
<evidence type="ECO:0000313" key="9">
    <source>
        <dbReference type="EMBL" id="OPX46497.1"/>
    </source>
</evidence>
<dbReference type="InterPro" id="IPR050321">
    <property type="entry name" value="Glycosyltr_2/OpgH_subfam"/>
</dbReference>
<dbReference type="PANTHER" id="PTHR43867">
    <property type="entry name" value="CELLULOSE SYNTHASE CATALYTIC SUBUNIT A [UDP-FORMING]"/>
    <property type="match status" value="1"/>
</dbReference>
<dbReference type="SUPFAM" id="SSF53448">
    <property type="entry name" value="Nucleotide-diphospho-sugar transferases"/>
    <property type="match status" value="1"/>
</dbReference>